<dbReference type="InterPro" id="IPR042203">
    <property type="entry name" value="Leu/Phe-tRNA_Trfase_C"/>
</dbReference>
<dbReference type="AlphaFoldDB" id="A0A433XFD5"/>
<keyword evidence="2 4" id="KW-0808">Transferase</keyword>
<comment type="catalytic activity">
    <reaction evidence="4">
        <text>N-terminal L-arginyl-[protein] + L-leucyl-tRNA(Leu) = N-terminal L-leucyl-L-arginyl-[protein] + tRNA(Leu) + H(+)</text>
        <dbReference type="Rhea" id="RHEA:50416"/>
        <dbReference type="Rhea" id="RHEA-COMP:9613"/>
        <dbReference type="Rhea" id="RHEA-COMP:9622"/>
        <dbReference type="Rhea" id="RHEA-COMP:12672"/>
        <dbReference type="Rhea" id="RHEA-COMP:12673"/>
        <dbReference type="ChEBI" id="CHEBI:15378"/>
        <dbReference type="ChEBI" id="CHEBI:64719"/>
        <dbReference type="ChEBI" id="CHEBI:78442"/>
        <dbReference type="ChEBI" id="CHEBI:78494"/>
        <dbReference type="ChEBI" id="CHEBI:133044"/>
        <dbReference type="EC" id="2.3.2.6"/>
    </reaction>
</comment>
<name>A0A433XFD5_9HYPH</name>
<dbReference type="EMBL" id="RZNJ01000002">
    <property type="protein sequence ID" value="RUT32803.1"/>
    <property type="molecule type" value="Genomic_DNA"/>
</dbReference>
<reference evidence="5 6" key="1">
    <citation type="journal article" date="2016" name="Int. J. Syst. Evol. Microbiol.">
        <title>Arsenicitalea aurantiaca gen. nov., sp. nov., a new member of the family Hyphomicrobiaceae, isolated from high-arsenic sediment.</title>
        <authorList>
            <person name="Mu Y."/>
            <person name="Zhou L."/>
            <person name="Zeng X.C."/>
            <person name="Liu L."/>
            <person name="Pan Y."/>
            <person name="Chen X."/>
            <person name="Wang J."/>
            <person name="Li S."/>
            <person name="Li W.J."/>
            <person name="Wang Y."/>
        </authorList>
    </citation>
    <scope>NUCLEOTIDE SEQUENCE [LARGE SCALE GENOMIC DNA]</scope>
    <source>
        <strain evidence="5 6">42-50</strain>
    </source>
</reference>
<protein>
    <recommendedName>
        <fullName evidence="4">Leucyl/phenylalanyl-tRNA--protein transferase</fullName>
        <ecNumber evidence="4">2.3.2.6</ecNumber>
    </recommendedName>
    <alternativeName>
        <fullName evidence="4">L/F-transferase</fullName>
    </alternativeName>
    <alternativeName>
        <fullName evidence="4">Leucyltransferase</fullName>
    </alternativeName>
    <alternativeName>
        <fullName evidence="4">Phenyalanyltransferase</fullName>
    </alternativeName>
</protein>
<evidence type="ECO:0000256" key="4">
    <source>
        <dbReference type="HAMAP-Rule" id="MF_00688"/>
    </source>
</evidence>
<dbReference type="InterPro" id="IPR042221">
    <property type="entry name" value="Leu/Phe-tRNA_Trfase_N"/>
</dbReference>
<comment type="subcellular location">
    <subcellularLocation>
        <location evidence="4">Cytoplasm</location>
    </subcellularLocation>
</comment>
<dbReference type="PANTHER" id="PTHR30098:SF2">
    <property type="entry name" value="LEUCYL_PHENYLALANYL-TRNA--PROTEIN TRANSFERASE"/>
    <property type="match status" value="1"/>
</dbReference>
<evidence type="ECO:0000256" key="1">
    <source>
        <dbReference type="ARBA" id="ARBA00022490"/>
    </source>
</evidence>
<dbReference type="Gene3D" id="3.30.70.3550">
    <property type="entry name" value="Leucyl/phenylalanyl-tRNA-protein transferase, N-terminal domain"/>
    <property type="match status" value="1"/>
</dbReference>
<dbReference type="EC" id="2.3.2.6" evidence="4"/>
<dbReference type="NCBIfam" id="TIGR00667">
    <property type="entry name" value="aat"/>
    <property type="match status" value="1"/>
</dbReference>
<evidence type="ECO:0000313" key="5">
    <source>
        <dbReference type="EMBL" id="RUT32803.1"/>
    </source>
</evidence>
<dbReference type="HAMAP" id="MF_00688">
    <property type="entry name" value="Leu_Phe_trans"/>
    <property type="match status" value="1"/>
</dbReference>
<dbReference type="Gene3D" id="3.40.630.70">
    <property type="entry name" value="Leucyl/phenylalanyl-tRNA-protein transferase, C-terminal domain"/>
    <property type="match status" value="1"/>
</dbReference>
<dbReference type="Pfam" id="PF03588">
    <property type="entry name" value="Leu_Phe_trans"/>
    <property type="match status" value="1"/>
</dbReference>
<dbReference type="RefSeq" id="WP_127187760.1">
    <property type="nucleotide sequence ID" value="NZ_RZNJ01000002.1"/>
</dbReference>
<accession>A0A433XFD5</accession>
<dbReference type="PANTHER" id="PTHR30098">
    <property type="entry name" value="LEUCYL/PHENYLALANYL-TRNA--PROTEIN TRANSFERASE"/>
    <property type="match status" value="1"/>
</dbReference>
<dbReference type="Proteomes" id="UP000281547">
    <property type="component" value="Unassembled WGS sequence"/>
</dbReference>
<dbReference type="GO" id="GO:0005737">
    <property type="term" value="C:cytoplasm"/>
    <property type="evidence" value="ECO:0007669"/>
    <property type="project" value="UniProtKB-SubCell"/>
</dbReference>
<keyword evidence="3 4" id="KW-0012">Acyltransferase</keyword>
<sequence length="222" mass="24572">MARKGNDPFSVELTPDLIVRAYRAGIFPMAEDADAADLFWVSPERRGVIPLDGFRVSKSLRKTLRTHPYAIRIDTDFPGVIEGCATSGTERESTWINPEIRRLYGALFTRGLCHTVEVWDGDALVGGLYGLALGGAFFGESMFHRRTDASKIALAHLVDRLRAGGFTLLDTQFVTDHLRSLGGMEIPRVEYETRLAIALQQPADFFAIDRPRTSGAAETPED</sequence>
<keyword evidence="1 4" id="KW-0963">Cytoplasm</keyword>
<dbReference type="InterPro" id="IPR016181">
    <property type="entry name" value="Acyl_CoA_acyltransferase"/>
</dbReference>
<proteinExistence type="inferred from homology"/>
<keyword evidence="6" id="KW-1185">Reference proteome</keyword>
<dbReference type="GO" id="GO:0030163">
    <property type="term" value="P:protein catabolic process"/>
    <property type="evidence" value="ECO:0007669"/>
    <property type="project" value="UniProtKB-UniRule"/>
</dbReference>
<dbReference type="OrthoDB" id="9790282at2"/>
<comment type="function">
    <text evidence="4">Functions in the N-end rule pathway of protein degradation where it conjugates Leu, Phe and, less efficiently, Met from aminoacyl-tRNAs to the N-termini of proteins containing an N-terminal arginine or lysine.</text>
</comment>
<dbReference type="SUPFAM" id="SSF55729">
    <property type="entry name" value="Acyl-CoA N-acyltransferases (Nat)"/>
    <property type="match status" value="1"/>
</dbReference>
<evidence type="ECO:0000256" key="3">
    <source>
        <dbReference type="ARBA" id="ARBA00023315"/>
    </source>
</evidence>
<comment type="caution">
    <text evidence="5">The sequence shown here is derived from an EMBL/GenBank/DDBJ whole genome shotgun (WGS) entry which is preliminary data.</text>
</comment>
<dbReference type="InterPro" id="IPR004616">
    <property type="entry name" value="Leu/Phe-tRNA_Trfase"/>
</dbReference>
<comment type="catalytic activity">
    <reaction evidence="4">
        <text>N-terminal L-lysyl-[protein] + L-leucyl-tRNA(Leu) = N-terminal L-leucyl-L-lysyl-[protein] + tRNA(Leu) + H(+)</text>
        <dbReference type="Rhea" id="RHEA:12340"/>
        <dbReference type="Rhea" id="RHEA-COMP:9613"/>
        <dbReference type="Rhea" id="RHEA-COMP:9622"/>
        <dbReference type="Rhea" id="RHEA-COMP:12670"/>
        <dbReference type="Rhea" id="RHEA-COMP:12671"/>
        <dbReference type="ChEBI" id="CHEBI:15378"/>
        <dbReference type="ChEBI" id="CHEBI:65249"/>
        <dbReference type="ChEBI" id="CHEBI:78442"/>
        <dbReference type="ChEBI" id="CHEBI:78494"/>
        <dbReference type="ChEBI" id="CHEBI:133043"/>
        <dbReference type="EC" id="2.3.2.6"/>
    </reaction>
</comment>
<evidence type="ECO:0000313" key="6">
    <source>
        <dbReference type="Proteomes" id="UP000281547"/>
    </source>
</evidence>
<gene>
    <name evidence="4" type="primary">aat</name>
    <name evidence="5" type="ORF">EMQ25_06580</name>
</gene>
<organism evidence="5 6">
    <name type="scientific">Arsenicitalea aurantiaca</name>
    <dbReference type="NCBI Taxonomy" id="1783274"/>
    <lineage>
        <taxon>Bacteria</taxon>
        <taxon>Pseudomonadati</taxon>
        <taxon>Pseudomonadota</taxon>
        <taxon>Alphaproteobacteria</taxon>
        <taxon>Hyphomicrobiales</taxon>
        <taxon>Devosiaceae</taxon>
        <taxon>Arsenicitalea</taxon>
    </lineage>
</organism>
<comment type="catalytic activity">
    <reaction evidence="4">
        <text>L-phenylalanyl-tRNA(Phe) + an N-terminal L-alpha-aminoacyl-[protein] = an N-terminal L-phenylalanyl-L-alpha-aminoacyl-[protein] + tRNA(Phe)</text>
        <dbReference type="Rhea" id="RHEA:43632"/>
        <dbReference type="Rhea" id="RHEA-COMP:9668"/>
        <dbReference type="Rhea" id="RHEA-COMP:9699"/>
        <dbReference type="Rhea" id="RHEA-COMP:10636"/>
        <dbReference type="Rhea" id="RHEA-COMP:10637"/>
        <dbReference type="ChEBI" id="CHEBI:78442"/>
        <dbReference type="ChEBI" id="CHEBI:78531"/>
        <dbReference type="ChEBI" id="CHEBI:78597"/>
        <dbReference type="ChEBI" id="CHEBI:83561"/>
        <dbReference type="EC" id="2.3.2.6"/>
    </reaction>
</comment>
<evidence type="ECO:0000256" key="2">
    <source>
        <dbReference type="ARBA" id="ARBA00022679"/>
    </source>
</evidence>
<dbReference type="GO" id="GO:0008914">
    <property type="term" value="F:leucyl-tRNA--protein transferase activity"/>
    <property type="evidence" value="ECO:0007669"/>
    <property type="project" value="UniProtKB-UniRule"/>
</dbReference>
<comment type="similarity">
    <text evidence="4">Belongs to the L/F-transferase family.</text>
</comment>